<feature type="domain" description="N-acetyltransferase" evidence="1">
    <location>
        <begin position="19"/>
        <end position="162"/>
    </location>
</feature>
<dbReference type="Gene3D" id="3.40.630.30">
    <property type="match status" value="1"/>
</dbReference>
<dbReference type="KEGG" id="aex:Astex_1488"/>
<dbReference type="HOGENOM" id="CLU_1431882_0_0_5"/>
<accession>E8RPY1</accession>
<proteinExistence type="predicted"/>
<dbReference type="eggNOG" id="COG0454">
    <property type="taxonomic scope" value="Bacteria"/>
</dbReference>
<name>E8RPY1_ASTEC</name>
<dbReference type="RefSeq" id="WP_013478986.1">
    <property type="nucleotide sequence ID" value="NC_014816.1"/>
</dbReference>
<sequence>MNISDTSARVILPYSRSELNSGDLLPDEAAALRFLLPLSQDYPGIEQWYRTKVIPGVRNGTRRLVKIERQGDLVGLGIAKNEEGERKICTVRVAPEHSGRGVGPRIFDTLLHWLDDDMPHLTVNEGKLPLFQRIFDYYGFGKTSTRTGLYVPGSIEVGYNDPGAVPIMPQSRALKVVPRVRRSIADSSS</sequence>
<dbReference type="InterPro" id="IPR016181">
    <property type="entry name" value="Acyl_CoA_acyltransferase"/>
</dbReference>
<gene>
    <name evidence="2" type="ordered locus">Astex_1488</name>
</gene>
<dbReference type="PROSITE" id="PS51186">
    <property type="entry name" value="GNAT"/>
    <property type="match status" value="1"/>
</dbReference>
<keyword evidence="3" id="KW-1185">Reference proteome</keyword>
<reference evidence="3" key="1">
    <citation type="submission" date="2010-12" db="EMBL/GenBank/DDBJ databases">
        <title>Complete sequence of chromosome 1 of Asticcacaulis excentricus CB 48.</title>
        <authorList>
            <consortium name="US DOE Joint Genome Institute"/>
            <person name="Lucas S."/>
            <person name="Copeland A."/>
            <person name="Lapidus A."/>
            <person name="Cheng J.-F."/>
            <person name="Bruce D."/>
            <person name="Goodwin L."/>
            <person name="Pitluck S."/>
            <person name="Teshima H."/>
            <person name="Davenport K."/>
            <person name="Detter J.C."/>
            <person name="Han C."/>
            <person name="Tapia R."/>
            <person name="Land M."/>
            <person name="Hauser L."/>
            <person name="Jeffries C."/>
            <person name="Kyrpides N."/>
            <person name="Ivanova N."/>
            <person name="Ovchinnikova G."/>
            <person name="Brun Y.V."/>
            <person name="Woyke T."/>
        </authorList>
    </citation>
    <scope>NUCLEOTIDE SEQUENCE [LARGE SCALE GENOMIC DNA]</scope>
    <source>
        <strain evidence="3">ATCC 15261 / DSM 4724 / KCTC 12464 / NCIMB 9791 / VKM B-1370 / CB 48</strain>
    </source>
</reference>
<dbReference type="STRING" id="573065.Astex_1488"/>
<protein>
    <recommendedName>
        <fullName evidence="1">N-acetyltransferase domain-containing protein</fullName>
    </recommendedName>
</protein>
<dbReference type="EMBL" id="CP002395">
    <property type="protein sequence ID" value="ADU13154.1"/>
    <property type="molecule type" value="Genomic_DNA"/>
</dbReference>
<organism evidence="2 3">
    <name type="scientific">Asticcacaulis excentricus (strain ATCC 15261 / DSM 4724 / KCTC 12464 / NCIMB 9791 / VKM B-1370 / CB 48)</name>
    <dbReference type="NCBI Taxonomy" id="573065"/>
    <lineage>
        <taxon>Bacteria</taxon>
        <taxon>Pseudomonadati</taxon>
        <taxon>Pseudomonadota</taxon>
        <taxon>Alphaproteobacteria</taxon>
        <taxon>Caulobacterales</taxon>
        <taxon>Caulobacteraceae</taxon>
        <taxon>Asticcacaulis</taxon>
    </lineage>
</organism>
<dbReference type="InterPro" id="IPR000182">
    <property type="entry name" value="GNAT_dom"/>
</dbReference>
<evidence type="ECO:0000313" key="2">
    <source>
        <dbReference type="EMBL" id="ADU13154.1"/>
    </source>
</evidence>
<dbReference type="CDD" id="cd04301">
    <property type="entry name" value="NAT_SF"/>
    <property type="match status" value="1"/>
</dbReference>
<evidence type="ECO:0000313" key="3">
    <source>
        <dbReference type="Proteomes" id="UP000001492"/>
    </source>
</evidence>
<dbReference type="OrthoDB" id="7595497at2"/>
<dbReference type="SUPFAM" id="SSF55729">
    <property type="entry name" value="Acyl-CoA N-acyltransferases (Nat)"/>
    <property type="match status" value="1"/>
</dbReference>
<dbReference type="AlphaFoldDB" id="E8RPY1"/>
<dbReference type="Proteomes" id="UP000001492">
    <property type="component" value="Chromosome 1"/>
</dbReference>
<dbReference type="Pfam" id="PF00583">
    <property type="entry name" value="Acetyltransf_1"/>
    <property type="match status" value="1"/>
</dbReference>
<evidence type="ECO:0000259" key="1">
    <source>
        <dbReference type="PROSITE" id="PS51186"/>
    </source>
</evidence>
<dbReference type="GO" id="GO:0016747">
    <property type="term" value="F:acyltransferase activity, transferring groups other than amino-acyl groups"/>
    <property type="evidence" value="ECO:0007669"/>
    <property type="project" value="InterPro"/>
</dbReference>